<gene>
    <name evidence="1" type="ORF">GCM10011613_03750</name>
</gene>
<accession>A0ABQ3APP5</accession>
<reference evidence="2" key="1">
    <citation type="journal article" date="2019" name="Int. J. Syst. Evol. Microbiol.">
        <title>The Global Catalogue of Microorganisms (GCM) 10K type strain sequencing project: providing services to taxonomists for standard genome sequencing and annotation.</title>
        <authorList>
            <consortium name="The Broad Institute Genomics Platform"/>
            <consortium name="The Broad Institute Genome Sequencing Center for Infectious Disease"/>
            <person name="Wu L."/>
            <person name="Ma J."/>
        </authorList>
    </citation>
    <scope>NUCLEOTIDE SEQUENCE [LARGE SCALE GENOMIC DNA]</scope>
    <source>
        <strain evidence="2">KCTC 32239</strain>
    </source>
</reference>
<evidence type="ECO:0000313" key="2">
    <source>
        <dbReference type="Proteomes" id="UP000619761"/>
    </source>
</evidence>
<comment type="caution">
    <text evidence="1">The sequence shown here is derived from an EMBL/GenBank/DDBJ whole genome shotgun (WGS) entry which is preliminary data.</text>
</comment>
<proteinExistence type="predicted"/>
<evidence type="ECO:0000313" key="1">
    <source>
        <dbReference type="EMBL" id="GGY63308.1"/>
    </source>
</evidence>
<sequence length="55" mass="6528">MSQYNFDSEKSDAYQLGLAAYRSGEPSSLNPFVKVNFSWRNEWYEGWNDAWLEEN</sequence>
<dbReference type="EMBL" id="BMYZ01000001">
    <property type="protein sequence ID" value="GGY63308.1"/>
    <property type="molecule type" value="Genomic_DNA"/>
</dbReference>
<name>A0ABQ3APP5_9GAMM</name>
<organism evidence="1 2">
    <name type="scientific">Cellvibrio zantedeschiae</name>
    <dbReference type="NCBI Taxonomy" id="1237077"/>
    <lineage>
        <taxon>Bacteria</taxon>
        <taxon>Pseudomonadati</taxon>
        <taxon>Pseudomonadota</taxon>
        <taxon>Gammaproteobacteria</taxon>
        <taxon>Cellvibrionales</taxon>
        <taxon>Cellvibrionaceae</taxon>
        <taxon>Cellvibrio</taxon>
    </lineage>
</organism>
<protein>
    <submittedName>
        <fullName evidence="1">Uncharacterized protein</fullName>
    </submittedName>
</protein>
<dbReference type="RefSeq" id="WP_189415559.1">
    <property type="nucleotide sequence ID" value="NZ_BMYZ01000001.1"/>
</dbReference>
<keyword evidence="2" id="KW-1185">Reference proteome</keyword>
<dbReference type="Proteomes" id="UP000619761">
    <property type="component" value="Unassembled WGS sequence"/>
</dbReference>